<dbReference type="SUPFAM" id="SSF56801">
    <property type="entry name" value="Acetyl-CoA synthetase-like"/>
    <property type="match status" value="1"/>
</dbReference>
<dbReference type="GO" id="GO:0005524">
    <property type="term" value="F:ATP binding"/>
    <property type="evidence" value="ECO:0007669"/>
    <property type="project" value="UniProtKB-KW"/>
</dbReference>
<evidence type="ECO:0000313" key="8">
    <source>
        <dbReference type="EMBL" id="ABS76508.1"/>
    </source>
</evidence>
<evidence type="ECO:0000259" key="5">
    <source>
        <dbReference type="Pfam" id="PF00501"/>
    </source>
</evidence>
<dbReference type="InterPro" id="IPR045851">
    <property type="entry name" value="AMP-bd_C_sf"/>
</dbReference>
<dbReference type="InterPro" id="IPR020845">
    <property type="entry name" value="AMP-binding_CS"/>
</dbReference>
<organism evidence="8 9">
    <name type="scientific">Coxiella burnetii (strain Dugway 5J108-111)</name>
    <dbReference type="NCBI Taxonomy" id="434922"/>
    <lineage>
        <taxon>Bacteria</taxon>
        <taxon>Pseudomonadati</taxon>
        <taxon>Pseudomonadota</taxon>
        <taxon>Gammaproteobacteria</taxon>
        <taxon>Legionellales</taxon>
        <taxon>Coxiellaceae</taxon>
        <taxon>Coxiella</taxon>
    </lineage>
</organism>
<dbReference type="Pfam" id="PF16177">
    <property type="entry name" value="ACAS_N"/>
    <property type="match status" value="1"/>
</dbReference>
<keyword evidence="4" id="KW-0067">ATP-binding</keyword>
<dbReference type="Pfam" id="PF00501">
    <property type="entry name" value="AMP-binding"/>
    <property type="match status" value="1"/>
</dbReference>
<feature type="domain" description="AMP-dependent synthetase/ligase" evidence="5">
    <location>
        <begin position="97"/>
        <end position="473"/>
    </location>
</feature>
<dbReference type="EMBL" id="CP000733">
    <property type="protein sequence ID" value="ABS76508.1"/>
    <property type="molecule type" value="Genomic_DNA"/>
</dbReference>
<name>A9KDV0_COXBN</name>
<dbReference type="KEGG" id="cbd:CBUD_0779"/>
<dbReference type="HOGENOM" id="CLU_000022_3_3_6"/>
<dbReference type="RefSeq" id="WP_011996733.1">
    <property type="nucleotide sequence ID" value="NC_009727.1"/>
</dbReference>
<protein>
    <submittedName>
        <fullName evidence="8">Acetoacetyl-CoA synthetase</fullName>
        <ecNumber evidence="8">6.2.1.16</ecNumber>
    </submittedName>
</protein>
<dbReference type="GO" id="GO:0006629">
    <property type="term" value="P:lipid metabolic process"/>
    <property type="evidence" value="ECO:0007669"/>
    <property type="project" value="InterPro"/>
</dbReference>
<dbReference type="Gene3D" id="3.30.300.30">
    <property type="match status" value="1"/>
</dbReference>
<evidence type="ECO:0000256" key="2">
    <source>
        <dbReference type="ARBA" id="ARBA00022598"/>
    </source>
</evidence>
<keyword evidence="2 8" id="KW-0436">Ligase</keyword>
<evidence type="ECO:0000256" key="4">
    <source>
        <dbReference type="ARBA" id="ARBA00022840"/>
    </source>
</evidence>
<reference evidence="8 9" key="1">
    <citation type="journal article" date="2009" name="Infect. Immun.">
        <title>Comparative genomics reveal extensive transposon-mediated genomic plasticity and diversity among potential effector proteins within the genus Coxiella.</title>
        <authorList>
            <person name="Beare P.A."/>
            <person name="Unsworth N."/>
            <person name="Andoh M."/>
            <person name="Voth D.E."/>
            <person name="Omsland A."/>
            <person name="Gilk S.D."/>
            <person name="Williams K.P."/>
            <person name="Sobral B.W."/>
            <person name="Kupko J.J.III."/>
            <person name="Porcella S.F."/>
            <person name="Samuel J.E."/>
            <person name="Heinzen R.A."/>
        </authorList>
    </citation>
    <scope>NUCLEOTIDE SEQUENCE [LARGE SCALE GENOMIC DNA]</scope>
    <source>
        <strain evidence="8 9">Dugway 5J108-111</strain>
    </source>
</reference>
<dbReference type="NCBIfam" id="NF002937">
    <property type="entry name" value="PRK03584.1"/>
    <property type="match status" value="1"/>
</dbReference>
<feature type="domain" description="AMP-binding enzyme C-terminal" evidence="6">
    <location>
        <begin position="545"/>
        <end position="613"/>
    </location>
</feature>
<dbReference type="InterPro" id="IPR032387">
    <property type="entry name" value="ACAS_N"/>
</dbReference>
<gene>
    <name evidence="8" type="ordered locus">CBUD_0779</name>
</gene>
<evidence type="ECO:0000259" key="6">
    <source>
        <dbReference type="Pfam" id="PF13193"/>
    </source>
</evidence>
<evidence type="ECO:0000259" key="7">
    <source>
        <dbReference type="Pfam" id="PF16177"/>
    </source>
</evidence>
<evidence type="ECO:0000256" key="1">
    <source>
        <dbReference type="ARBA" id="ARBA00006432"/>
    </source>
</evidence>
<dbReference type="Proteomes" id="UP000008555">
    <property type="component" value="Chromosome"/>
</dbReference>
<dbReference type="Pfam" id="PF13193">
    <property type="entry name" value="AMP-binding_C"/>
    <property type="match status" value="1"/>
</dbReference>
<keyword evidence="3" id="KW-0547">Nucleotide-binding</keyword>
<evidence type="ECO:0000256" key="3">
    <source>
        <dbReference type="ARBA" id="ARBA00022741"/>
    </source>
</evidence>
<feature type="domain" description="Acetyl-coenzyme A synthetase N-terminal" evidence="7">
    <location>
        <begin position="38"/>
        <end position="94"/>
    </location>
</feature>
<dbReference type="NCBIfam" id="TIGR01217">
    <property type="entry name" value="ac_ac_CoA_syn"/>
    <property type="match status" value="1"/>
</dbReference>
<dbReference type="Gene3D" id="3.40.50.12780">
    <property type="entry name" value="N-terminal domain of ligase-like"/>
    <property type="match status" value="1"/>
</dbReference>
<evidence type="ECO:0000313" key="9">
    <source>
        <dbReference type="Proteomes" id="UP000008555"/>
    </source>
</evidence>
<dbReference type="GO" id="GO:0030729">
    <property type="term" value="F:acetoacetate-CoA ligase activity"/>
    <property type="evidence" value="ECO:0007669"/>
    <property type="project" value="UniProtKB-EC"/>
</dbReference>
<accession>A9KDV0</accession>
<sequence length="650" mass="72873">MEASKPLWEPSSETRLQSQMSHFISDINKRFSLKIEGYPALYQWSIDQPALFWKAVWDFCGISASQAPTNVLVRGKRMEESQWFLGAKLNFAENLLRHRNQNVALIFTSETGFSRSITYAELYTEVAALAGFLRQCHVVPGDRVVGVLSNQIETVIAMLATASVGAIWSACSPDFGLEGLVDRFGQIKPKVLFAVDSHTYKGKTYHHLDKISQLQQQLTSLTHTIIVPNHQKNIAINELKNASLYPDCLRATSLPFYFEALPFDHPVYILYSSGTTGKPKCMVHSAGGTLLQHLKELILHTDLRPSQRIFFYTTCSWMMWNWLMSSLAVGATVVLYDGAPFYPTPTALFDLIDKVGISIFGVGAKILESAEKFDLVLKKTHNLLSLKTILTTGSPLLPKSFDYVYNNVKSDIQLSSISGGSDIISCFALGNSLLPVYRGELQCIGLGMDVKIFNDDGDSVIEEKGELVCKSPFPSMPIYFWNDPEGKKYHQAYFDKYPNTWAHGDYAKTTKRGTLIIYGRSDTTLNPGGIRIGTAEIYQQVEKIKEILDCLVTSQQWKGDERIILFVVLQKETTLTDPLRKKIQTTIRQNLSPHHVPNKIIAVPDLPRTKSGKIVELAVKKIINGESVNNLTALENPKILEYFQNLKELG</sequence>
<dbReference type="EC" id="6.2.1.16" evidence="8"/>
<dbReference type="PROSITE" id="PS00455">
    <property type="entry name" value="AMP_BINDING"/>
    <property type="match status" value="1"/>
</dbReference>
<dbReference type="CDD" id="cd05943">
    <property type="entry name" value="AACS"/>
    <property type="match status" value="1"/>
</dbReference>
<proteinExistence type="inferred from homology"/>
<dbReference type="InterPro" id="IPR000873">
    <property type="entry name" value="AMP-dep_synth/lig_dom"/>
</dbReference>
<comment type="similarity">
    <text evidence="1">Belongs to the ATP-dependent AMP-binding enzyme family.</text>
</comment>
<dbReference type="AlphaFoldDB" id="A9KDV0"/>
<dbReference type="PANTHER" id="PTHR42921">
    <property type="entry name" value="ACETOACETYL-COA SYNTHETASE"/>
    <property type="match status" value="1"/>
</dbReference>
<dbReference type="PANTHER" id="PTHR42921:SF1">
    <property type="entry name" value="ACETOACETYL-COA SYNTHETASE"/>
    <property type="match status" value="1"/>
</dbReference>
<dbReference type="InterPro" id="IPR025110">
    <property type="entry name" value="AMP-bd_C"/>
</dbReference>
<dbReference type="InterPro" id="IPR042099">
    <property type="entry name" value="ANL_N_sf"/>
</dbReference>
<dbReference type="InterPro" id="IPR005914">
    <property type="entry name" value="Acac_CoA_synth"/>
</dbReference>